<evidence type="ECO:0000313" key="2">
    <source>
        <dbReference type="Proteomes" id="UP001617213"/>
    </source>
</evidence>
<gene>
    <name evidence="1" type="ORF">ACIOWJ_28830</name>
</gene>
<comment type="caution">
    <text evidence="1">The sequence shown here is derived from an EMBL/GenBank/DDBJ whole genome shotgun (WGS) entry which is preliminary data.</text>
</comment>
<reference evidence="1 2" key="1">
    <citation type="submission" date="2024-10" db="EMBL/GenBank/DDBJ databases">
        <title>The Natural Products Discovery Center: Release of the First 8490 Sequenced Strains for Exploring Actinobacteria Biosynthetic Diversity.</title>
        <authorList>
            <person name="Kalkreuter E."/>
            <person name="Kautsar S.A."/>
            <person name="Yang D."/>
            <person name="Bader C.D."/>
            <person name="Teijaro C.N."/>
            <person name="Fluegel L."/>
            <person name="Davis C.M."/>
            <person name="Simpson J.R."/>
            <person name="Lauterbach L."/>
            <person name="Steele A.D."/>
            <person name="Gui C."/>
            <person name="Meng S."/>
            <person name="Li G."/>
            <person name="Viehrig K."/>
            <person name="Ye F."/>
            <person name="Su P."/>
            <person name="Kiefer A.F."/>
            <person name="Nichols A."/>
            <person name="Cepeda A.J."/>
            <person name="Yan W."/>
            <person name="Fan B."/>
            <person name="Jiang Y."/>
            <person name="Adhikari A."/>
            <person name="Zheng C.-J."/>
            <person name="Schuster L."/>
            <person name="Cowan T.M."/>
            <person name="Smanski M.J."/>
            <person name="Chevrette M.G."/>
            <person name="De Carvalho L.P.S."/>
            <person name="Shen B."/>
        </authorList>
    </citation>
    <scope>NUCLEOTIDE SEQUENCE [LARGE SCALE GENOMIC DNA]</scope>
    <source>
        <strain evidence="1 2">NPDC087581</strain>
    </source>
</reference>
<keyword evidence="2" id="KW-1185">Reference proteome</keyword>
<proteinExistence type="predicted"/>
<accession>A0ABW8E890</accession>
<name>A0ABW8E890_9PSED</name>
<dbReference type="EMBL" id="JBIUWZ010000103">
    <property type="protein sequence ID" value="MFJ2682054.1"/>
    <property type="molecule type" value="Genomic_DNA"/>
</dbReference>
<protein>
    <submittedName>
        <fullName evidence="1">Uncharacterized protein</fullName>
    </submittedName>
</protein>
<dbReference type="Proteomes" id="UP001617213">
    <property type="component" value="Unassembled WGS sequence"/>
</dbReference>
<organism evidence="1 2">
    <name type="scientific">Pseudomonas sivasensis</name>
    <dbReference type="NCBI Taxonomy" id="1880678"/>
    <lineage>
        <taxon>Bacteria</taxon>
        <taxon>Pseudomonadati</taxon>
        <taxon>Pseudomonadota</taxon>
        <taxon>Gammaproteobacteria</taxon>
        <taxon>Pseudomonadales</taxon>
        <taxon>Pseudomonadaceae</taxon>
        <taxon>Pseudomonas</taxon>
    </lineage>
</organism>
<dbReference type="RefSeq" id="WP_401384732.1">
    <property type="nucleotide sequence ID" value="NZ_JBIUWZ010000103.1"/>
</dbReference>
<sequence>MKDQSAPILIVILDVQDAIDRPNWDGKNNPKYLPVIPRLLNQCESPRIL</sequence>
<evidence type="ECO:0000313" key="1">
    <source>
        <dbReference type="EMBL" id="MFJ2682054.1"/>
    </source>
</evidence>